<sequence length="250" mass="27968">MLLDGAVVLVVGPTTGLDFILLQLISTHCRVYITGPAERSVSFVRAASRIRDAQLRYLSPEDSSASDSESEDEDGSRLYETLSEFLRLESRLDLVIFSTVDNVDKSIKQVLPVLMSTADHHGSSNIILLKTVHRRPRTRMDSLKKVRNHSPTMSKGHRLPMRGDDRAVDVDSDDDDNDNNDDAHAEDVKASLLDIFSRNHAENIFVNAASLDQLLPAIMQYDQYRESHQVAHPQRQSVVSQTTQLDSAMV</sequence>
<feature type="region of interest" description="Disordered" evidence="1">
    <location>
        <begin position="143"/>
        <end position="183"/>
    </location>
</feature>
<dbReference type="EMBL" id="JBBJBU010000001">
    <property type="protein sequence ID" value="KAK7207871.1"/>
    <property type="molecule type" value="Genomic_DNA"/>
</dbReference>
<evidence type="ECO:0000313" key="3">
    <source>
        <dbReference type="Proteomes" id="UP001498771"/>
    </source>
</evidence>
<evidence type="ECO:0000256" key="1">
    <source>
        <dbReference type="SAM" id="MobiDB-lite"/>
    </source>
</evidence>
<organism evidence="2 3">
    <name type="scientific">Myxozyma melibiosi</name>
    <dbReference type="NCBI Taxonomy" id="54550"/>
    <lineage>
        <taxon>Eukaryota</taxon>
        <taxon>Fungi</taxon>
        <taxon>Dikarya</taxon>
        <taxon>Ascomycota</taxon>
        <taxon>Saccharomycotina</taxon>
        <taxon>Lipomycetes</taxon>
        <taxon>Lipomycetales</taxon>
        <taxon>Lipomycetaceae</taxon>
        <taxon>Myxozyma</taxon>
    </lineage>
</organism>
<reference evidence="2 3" key="1">
    <citation type="submission" date="2024-03" db="EMBL/GenBank/DDBJ databases">
        <title>Genome-scale model development and genomic sequencing of the oleaginous clade Lipomyces.</title>
        <authorList>
            <consortium name="Lawrence Berkeley National Laboratory"/>
            <person name="Czajka J.J."/>
            <person name="Han Y."/>
            <person name="Kim J."/>
            <person name="Mondo S.J."/>
            <person name="Hofstad B.A."/>
            <person name="Robles A."/>
            <person name="Haridas S."/>
            <person name="Riley R."/>
            <person name="LaButti K."/>
            <person name="Pangilinan J."/>
            <person name="Andreopoulos W."/>
            <person name="Lipzen A."/>
            <person name="Yan J."/>
            <person name="Wang M."/>
            <person name="Ng V."/>
            <person name="Grigoriev I.V."/>
            <person name="Spatafora J.W."/>
            <person name="Magnuson J.K."/>
            <person name="Baker S.E."/>
            <person name="Pomraning K.R."/>
        </authorList>
    </citation>
    <scope>NUCLEOTIDE SEQUENCE [LARGE SCALE GENOMIC DNA]</scope>
    <source>
        <strain evidence="2 3">Phaff 52-87</strain>
    </source>
</reference>
<dbReference type="Proteomes" id="UP001498771">
    <property type="component" value="Unassembled WGS sequence"/>
</dbReference>
<evidence type="ECO:0000313" key="2">
    <source>
        <dbReference type="EMBL" id="KAK7207871.1"/>
    </source>
</evidence>
<keyword evidence="3" id="KW-1185">Reference proteome</keyword>
<accession>A0ABR1FDG3</accession>
<name>A0ABR1FDG3_9ASCO</name>
<proteinExistence type="predicted"/>
<comment type="caution">
    <text evidence="2">The sequence shown here is derived from an EMBL/GenBank/DDBJ whole genome shotgun (WGS) entry which is preliminary data.</text>
</comment>
<feature type="compositionally biased region" description="Acidic residues" evidence="1">
    <location>
        <begin position="170"/>
        <end position="180"/>
    </location>
</feature>
<dbReference type="GeneID" id="90037153"/>
<dbReference type="RefSeq" id="XP_064770904.1">
    <property type="nucleotide sequence ID" value="XM_064911641.1"/>
</dbReference>
<protein>
    <submittedName>
        <fullName evidence="2">Uncharacterized protein</fullName>
    </submittedName>
</protein>
<gene>
    <name evidence="2" type="ORF">BZA70DRAFT_272402</name>
</gene>